<evidence type="ECO:0000256" key="8">
    <source>
        <dbReference type="ARBA" id="ARBA00033388"/>
    </source>
</evidence>
<evidence type="ECO:0000259" key="9">
    <source>
        <dbReference type="Pfam" id="PF02270"/>
    </source>
</evidence>
<dbReference type="SUPFAM" id="SSF46785">
    <property type="entry name" value="Winged helix' DNA-binding domain"/>
    <property type="match status" value="1"/>
</dbReference>
<dbReference type="GO" id="GO:0003677">
    <property type="term" value="F:DNA binding"/>
    <property type="evidence" value="ECO:0007669"/>
    <property type="project" value="UniProtKB-KW"/>
</dbReference>
<dbReference type="Gene3D" id="1.10.10.10">
    <property type="entry name" value="Winged helix-like DNA-binding domain superfamily/Winged helix DNA-binding domain"/>
    <property type="match status" value="1"/>
</dbReference>
<dbReference type="GO" id="GO:0005674">
    <property type="term" value="C:transcription factor TFIIF complex"/>
    <property type="evidence" value="ECO:0007669"/>
    <property type="project" value="InterPro"/>
</dbReference>
<evidence type="ECO:0000259" key="10">
    <source>
        <dbReference type="Pfam" id="PF17683"/>
    </source>
</evidence>
<keyword evidence="12" id="KW-1185">Reference proteome</keyword>
<dbReference type="AlphaFoldDB" id="A0AAE1E5Y5"/>
<evidence type="ECO:0000313" key="11">
    <source>
        <dbReference type="EMBL" id="KAK3794083.1"/>
    </source>
</evidence>
<dbReference type="CDD" id="cd07980">
    <property type="entry name" value="TFIIF_beta"/>
    <property type="match status" value="1"/>
</dbReference>
<organism evidence="11 12">
    <name type="scientific">Elysia crispata</name>
    <name type="common">lettuce slug</name>
    <dbReference type="NCBI Taxonomy" id="231223"/>
    <lineage>
        <taxon>Eukaryota</taxon>
        <taxon>Metazoa</taxon>
        <taxon>Spiralia</taxon>
        <taxon>Lophotrochozoa</taxon>
        <taxon>Mollusca</taxon>
        <taxon>Gastropoda</taxon>
        <taxon>Heterobranchia</taxon>
        <taxon>Euthyneura</taxon>
        <taxon>Panpulmonata</taxon>
        <taxon>Sacoglossa</taxon>
        <taxon>Placobranchoidea</taxon>
        <taxon>Plakobranchidae</taxon>
        <taxon>Elysia</taxon>
    </lineage>
</organism>
<dbReference type="GO" id="GO:0006367">
    <property type="term" value="P:transcription initiation at RNA polymerase II promoter"/>
    <property type="evidence" value="ECO:0007669"/>
    <property type="project" value="InterPro"/>
</dbReference>
<sequence>MSVPIDLEKAHAPKDVDVSAAGRGVWLVKVPKYVSQQWKTCPPGTDVGKLKISKSKIPNKKPDIVFSTFNVSEKKTISSGQSPSVTSASSSSASSIVPLGQVPKVPLTQNHKFLVTNVGNQKLVVMSQARPDPNSSDSFSDKLCVEGKVMQRAECHPIVDSNYRLLKREQMQAHNTPQRQMKVVPMSVPHKPIRERIIYNEDKKAKKTDKRSRAEKNKVMDVLFNAFEKHQFYNIKDLMGITKQPVPYLKEILKEICNYNVTAPHKHMWELKPEFRHYKSADEKGST</sequence>
<evidence type="ECO:0000256" key="4">
    <source>
        <dbReference type="ARBA" id="ARBA00023015"/>
    </source>
</evidence>
<keyword evidence="7" id="KW-0539">Nucleus</keyword>
<dbReference type="InterPro" id="IPR011039">
    <property type="entry name" value="TFIIF_interaction"/>
</dbReference>
<dbReference type="Pfam" id="PF02270">
    <property type="entry name" value="TFIIF_beta"/>
    <property type="match status" value="1"/>
</dbReference>
<dbReference type="FunFam" id="1.10.10.10:FF:000035">
    <property type="entry name" value="General transcription factor IIF subunit 2"/>
    <property type="match status" value="1"/>
</dbReference>
<dbReference type="SUPFAM" id="SSF50916">
    <property type="entry name" value="Rap30/74 interaction domains"/>
    <property type="match status" value="1"/>
</dbReference>
<feature type="domain" description="TFIIF beta subunit N-terminal" evidence="10">
    <location>
        <begin position="23"/>
        <end position="128"/>
    </location>
</feature>
<comment type="similarity">
    <text evidence="2">Belongs to the TFIIF beta subunit family.</text>
</comment>
<name>A0AAE1E5Y5_9GAST</name>
<keyword evidence="5" id="KW-0238">DNA-binding</keyword>
<dbReference type="InterPro" id="IPR036390">
    <property type="entry name" value="WH_DNA-bd_sf"/>
</dbReference>
<proteinExistence type="inferred from homology"/>
<accession>A0AAE1E5Y5</accession>
<dbReference type="InterPro" id="IPR040450">
    <property type="entry name" value="TFIIF_beta_HTH"/>
</dbReference>
<dbReference type="InterPro" id="IPR003196">
    <property type="entry name" value="TFIIF_beta"/>
</dbReference>
<dbReference type="InterPro" id="IPR036388">
    <property type="entry name" value="WH-like_DNA-bd_sf"/>
</dbReference>
<feature type="domain" description="TFIIF beta subunit HTH" evidence="9">
    <location>
        <begin position="213"/>
        <end position="276"/>
    </location>
</feature>
<protein>
    <recommendedName>
        <fullName evidence="3">General transcription factor IIF subunit 2</fullName>
    </recommendedName>
    <alternativeName>
        <fullName evidence="8">Transcription initiation factor IIF subunit beta</fullName>
    </alternativeName>
</protein>
<comment type="subcellular location">
    <subcellularLocation>
        <location evidence="1">Nucleus</location>
    </subcellularLocation>
</comment>
<evidence type="ECO:0000313" key="12">
    <source>
        <dbReference type="Proteomes" id="UP001283361"/>
    </source>
</evidence>
<evidence type="ECO:0000256" key="2">
    <source>
        <dbReference type="ARBA" id="ARBA00009543"/>
    </source>
</evidence>
<dbReference type="Pfam" id="PF17683">
    <property type="entry name" value="TFIIF_beta_N"/>
    <property type="match status" value="1"/>
</dbReference>
<evidence type="ECO:0000256" key="7">
    <source>
        <dbReference type="ARBA" id="ARBA00023242"/>
    </source>
</evidence>
<evidence type="ECO:0000256" key="6">
    <source>
        <dbReference type="ARBA" id="ARBA00023163"/>
    </source>
</evidence>
<gene>
    <name evidence="11" type="ORF">RRG08_042897</name>
</gene>
<evidence type="ECO:0000256" key="5">
    <source>
        <dbReference type="ARBA" id="ARBA00023125"/>
    </source>
</evidence>
<dbReference type="PANTHER" id="PTHR10445">
    <property type="entry name" value="GENERAL TRANSCRIPTION FACTOR IIF SUBUNIT 2"/>
    <property type="match status" value="1"/>
</dbReference>
<comment type="caution">
    <text evidence="11">The sequence shown here is derived from an EMBL/GenBank/DDBJ whole genome shotgun (WGS) entry which is preliminary data.</text>
</comment>
<dbReference type="PANTHER" id="PTHR10445:SF0">
    <property type="entry name" value="GENERAL TRANSCRIPTION FACTOR IIF SUBUNIT 2"/>
    <property type="match status" value="1"/>
</dbReference>
<dbReference type="EMBL" id="JAWDGP010001143">
    <property type="protein sequence ID" value="KAK3794083.1"/>
    <property type="molecule type" value="Genomic_DNA"/>
</dbReference>
<dbReference type="Proteomes" id="UP001283361">
    <property type="component" value="Unassembled WGS sequence"/>
</dbReference>
<keyword evidence="4" id="KW-0805">Transcription regulation</keyword>
<evidence type="ECO:0000256" key="3">
    <source>
        <dbReference type="ARBA" id="ARBA00020815"/>
    </source>
</evidence>
<dbReference type="GO" id="GO:0006368">
    <property type="term" value="P:transcription elongation by RNA polymerase II"/>
    <property type="evidence" value="ECO:0007669"/>
    <property type="project" value="UniProtKB-ARBA"/>
</dbReference>
<reference evidence="11" key="1">
    <citation type="journal article" date="2023" name="G3 (Bethesda)">
        <title>A reference genome for the long-term kleptoplast-retaining sea slug Elysia crispata morphotype clarki.</title>
        <authorList>
            <person name="Eastman K.E."/>
            <person name="Pendleton A.L."/>
            <person name="Shaikh M.A."/>
            <person name="Suttiyut T."/>
            <person name="Ogas R."/>
            <person name="Tomko P."/>
            <person name="Gavelis G."/>
            <person name="Widhalm J.R."/>
            <person name="Wisecaver J.H."/>
        </authorList>
    </citation>
    <scope>NUCLEOTIDE SEQUENCE</scope>
    <source>
        <strain evidence="11">ECLA1</strain>
    </source>
</reference>
<keyword evidence="6" id="KW-0804">Transcription</keyword>
<evidence type="ECO:0000256" key="1">
    <source>
        <dbReference type="ARBA" id="ARBA00004123"/>
    </source>
</evidence>
<dbReference type="InterPro" id="IPR040504">
    <property type="entry name" value="TFIIF_beta_N"/>
</dbReference>